<dbReference type="InterPro" id="IPR002125">
    <property type="entry name" value="CMP_dCMP_dom"/>
</dbReference>
<dbReference type="Pfam" id="PF00383">
    <property type="entry name" value="dCMP_cyt_deam_1"/>
    <property type="match status" value="1"/>
</dbReference>
<evidence type="ECO:0000256" key="4">
    <source>
        <dbReference type="ARBA" id="ARBA00023002"/>
    </source>
</evidence>
<feature type="domain" description="CMP/dCMP-type deaminase" evidence="6">
    <location>
        <begin position="1"/>
        <end position="119"/>
    </location>
</feature>
<evidence type="ECO:0000256" key="1">
    <source>
        <dbReference type="ARBA" id="ARBA00004910"/>
    </source>
</evidence>
<sequence>MHLAISLARRANPSPNPHVGAVLIKQEEIIGQGFHKKAGLPHAEIEAINDAKKRGYDTIGSTLYVTLEPCAHHGKRTPPCVPAIIKAGIRKVVCAMKDPNPKVNGKGIEALENAGIAVKVGSYEDEAKMLNDVYIKQITTGLPFVTMKVAVSLDGKIATRTGDSKWISSEASRRLVGAMRDRHDGVMVGIGTILKDNPRLTCRMKGCRDPVRIIVDSKLRIPLDVNVLKRPNGMVVIGCGNDFDRSKKAKLERIGARVFVAAQEDGEVDLKKFMKQLSDYGITSILLEGGSALDGAMVDAKLVDKFSIFVAPKIIGGQDAKGPIGGIGAALVKNSIVLKNLKVEQVGTDYFFEGYADYR</sequence>
<dbReference type="AlphaFoldDB" id="A0A5E4LWS0"/>
<dbReference type="NCBIfam" id="TIGR00227">
    <property type="entry name" value="ribD_Cterm"/>
    <property type="match status" value="1"/>
</dbReference>
<dbReference type="InterPro" id="IPR024072">
    <property type="entry name" value="DHFR-like_dom_sf"/>
</dbReference>
<name>A0A5E4LWS0_9ARCH</name>
<evidence type="ECO:0000313" key="8">
    <source>
        <dbReference type="Proteomes" id="UP000789941"/>
    </source>
</evidence>
<dbReference type="GO" id="GO:0008835">
    <property type="term" value="F:diaminohydroxyphosphoribosylaminopyrimidine deaminase activity"/>
    <property type="evidence" value="ECO:0007669"/>
    <property type="project" value="InterPro"/>
</dbReference>
<dbReference type="InterPro" id="IPR004794">
    <property type="entry name" value="Eubact_RibD"/>
</dbReference>
<evidence type="ECO:0000256" key="3">
    <source>
        <dbReference type="ARBA" id="ARBA00022857"/>
    </source>
</evidence>
<dbReference type="InterPro" id="IPR016193">
    <property type="entry name" value="Cytidine_deaminase-like"/>
</dbReference>
<keyword evidence="3" id="KW-0521">NADP</keyword>
<dbReference type="EC" id="1.1.1.193" evidence="2"/>
<comment type="caution">
    <text evidence="7">The sequence shown here is derived from an EMBL/GenBank/DDBJ whole genome shotgun (WGS) entry which is preliminary data.</text>
</comment>
<evidence type="ECO:0000259" key="6">
    <source>
        <dbReference type="PROSITE" id="PS51747"/>
    </source>
</evidence>
<dbReference type="InterPro" id="IPR002734">
    <property type="entry name" value="RibDG_C"/>
</dbReference>
<evidence type="ECO:0000313" key="7">
    <source>
        <dbReference type="EMBL" id="VVC04316.1"/>
    </source>
</evidence>
<organism evidence="7 8">
    <name type="scientific">Candidatus Bilamarchaeum dharawalense</name>
    <dbReference type="NCBI Taxonomy" id="2885759"/>
    <lineage>
        <taxon>Archaea</taxon>
        <taxon>Candidatus Micrarchaeota</taxon>
        <taxon>Candidatus Micrarchaeia</taxon>
        <taxon>Candidatus Anstonellales</taxon>
        <taxon>Candidatus Bilamarchaeaceae</taxon>
        <taxon>Candidatus Bilamarchaeum</taxon>
    </lineage>
</organism>
<dbReference type="Gene3D" id="3.40.140.10">
    <property type="entry name" value="Cytidine Deaminase, domain 2"/>
    <property type="match status" value="1"/>
</dbReference>
<keyword evidence="4 7" id="KW-0560">Oxidoreductase</keyword>
<dbReference type="PIRSF" id="PIRSF006769">
    <property type="entry name" value="RibD"/>
    <property type="match status" value="1"/>
</dbReference>
<dbReference type="EMBL" id="CABMJJ010000009">
    <property type="protein sequence ID" value="VVC04316.1"/>
    <property type="molecule type" value="Genomic_DNA"/>
</dbReference>
<dbReference type="InterPro" id="IPR011549">
    <property type="entry name" value="RibD_C"/>
</dbReference>
<evidence type="ECO:0000256" key="2">
    <source>
        <dbReference type="ARBA" id="ARBA00013173"/>
    </source>
</evidence>
<proteinExistence type="predicted"/>
<keyword evidence="5" id="KW-0511">Multifunctional enzyme</keyword>
<dbReference type="InterPro" id="IPR050765">
    <property type="entry name" value="Riboflavin_Biosynth_HTPR"/>
</dbReference>
<dbReference type="GO" id="GO:0008703">
    <property type="term" value="F:5-amino-6-(5-phosphoribosylamino)uracil reductase activity"/>
    <property type="evidence" value="ECO:0007669"/>
    <property type="project" value="UniProtKB-EC"/>
</dbReference>
<protein>
    <recommendedName>
        <fullName evidence="2">5-amino-6-(5-phosphoribosylamino)uracil reductase</fullName>
        <ecNumber evidence="2">1.1.1.193</ecNumber>
    </recommendedName>
</protein>
<dbReference type="NCBIfam" id="TIGR00326">
    <property type="entry name" value="eubact_ribD"/>
    <property type="match status" value="1"/>
</dbReference>
<dbReference type="PANTHER" id="PTHR38011">
    <property type="entry name" value="DIHYDROFOLATE REDUCTASE FAMILY PROTEIN (AFU_ORTHOLOGUE AFUA_8G06820)"/>
    <property type="match status" value="1"/>
</dbReference>
<dbReference type="Gene3D" id="3.40.430.10">
    <property type="entry name" value="Dihydrofolate Reductase, subunit A"/>
    <property type="match status" value="1"/>
</dbReference>
<dbReference type="PANTHER" id="PTHR38011:SF7">
    <property type="entry name" value="2,5-DIAMINO-6-RIBOSYLAMINO-4(3H)-PYRIMIDINONE 5'-PHOSPHATE REDUCTASE"/>
    <property type="match status" value="1"/>
</dbReference>
<dbReference type="UniPathway" id="UPA00275">
    <property type="reaction ID" value="UER00402"/>
</dbReference>
<dbReference type="Proteomes" id="UP000789941">
    <property type="component" value="Unassembled WGS sequence"/>
</dbReference>
<dbReference type="CDD" id="cd01284">
    <property type="entry name" value="Riboflavin_deaminase-reductase"/>
    <property type="match status" value="1"/>
</dbReference>
<comment type="pathway">
    <text evidence="1">Cofactor biosynthesis; riboflavin biosynthesis; 5-amino-6-(D-ribitylamino)uracil from GTP: step 3/4.</text>
</comment>
<reference evidence="7 8" key="1">
    <citation type="submission" date="2019-08" db="EMBL/GenBank/DDBJ databases">
        <authorList>
            <person name="Vazquez-Campos X."/>
        </authorList>
    </citation>
    <scope>NUCLEOTIDE SEQUENCE [LARGE SCALE GENOMIC DNA]</scope>
    <source>
        <strain evidence="7">LFW-283_2</strain>
    </source>
</reference>
<evidence type="ECO:0000256" key="5">
    <source>
        <dbReference type="ARBA" id="ARBA00023268"/>
    </source>
</evidence>
<gene>
    <name evidence="7" type="primary">arfC</name>
    <name evidence="7" type="ORF">LFW2832_00877</name>
</gene>
<dbReference type="GO" id="GO:0050661">
    <property type="term" value="F:NADP binding"/>
    <property type="evidence" value="ECO:0007669"/>
    <property type="project" value="InterPro"/>
</dbReference>
<dbReference type="SUPFAM" id="SSF53597">
    <property type="entry name" value="Dihydrofolate reductase-like"/>
    <property type="match status" value="1"/>
</dbReference>
<accession>A0A5E4LWS0</accession>
<dbReference type="PROSITE" id="PS51747">
    <property type="entry name" value="CYT_DCMP_DEAMINASES_2"/>
    <property type="match status" value="1"/>
</dbReference>
<dbReference type="GO" id="GO:0009231">
    <property type="term" value="P:riboflavin biosynthetic process"/>
    <property type="evidence" value="ECO:0007669"/>
    <property type="project" value="UniProtKB-UniPathway"/>
</dbReference>
<dbReference type="SUPFAM" id="SSF53927">
    <property type="entry name" value="Cytidine deaminase-like"/>
    <property type="match status" value="1"/>
</dbReference>
<dbReference type="Pfam" id="PF01872">
    <property type="entry name" value="RibD_C"/>
    <property type="match status" value="1"/>
</dbReference>